<dbReference type="PANTHER" id="PTHR47480:SF1">
    <property type="entry name" value="EG45-LIKE DOMAIN CONTAINING PROTEIN 1"/>
    <property type="match status" value="1"/>
</dbReference>
<dbReference type="OMA" id="HAKQINI"/>
<reference evidence="4" key="1">
    <citation type="submission" date="2025-08" db="UniProtKB">
        <authorList>
            <consortium name="RefSeq"/>
        </authorList>
    </citation>
    <scope>IDENTIFICATION</scope>
</reference>
<dbReference type="Gene3D" id="2.40.40.10">
    <property type="entry name" value="RlpA-like domain"/>
    <property type="match status" value="1"/>
</dbReference>
<sequence length="160" mass="17242">MSSFFRENFIYSGVDGRIVLRVPKTHHLCLSLLFLFAIFGSSHGDVGTSSFYNPPYLPTACYGNDVSQFPANNLFASAGEGIWDNGASCGREYLVRCLSATVPGTCVEGQIIQVRIVDRAATSVSLALRDGTTMVLSATAFQMIANASSADVINIEFQQV</sequence>
<dbReference type="OrthoDB" id="587249at2759"/>
<name>A0A1U8Q273_NELNU</name>
<dbReference type="CDD" id="cd22269">
    <property type="entry name" value="DPBB_EG45-like"/>
    <property type="match status" value="1"/>
</dbReference>
<accession>A0A1U8Q273</accession>
<feature type="domain" description="Expansin-like EG45" evidence="2">
    <location>
        <begin position="58"/>
        <end position="160"/>
    </location>
</feature>
<evidence type="ECO:0000256" key="1">
    <source>
        <dbReference type="SAM" id="SignalP"/>
    </source>
</evidence>
<dbReference type="KEGG" id="nnu:104595317"/>
<dbReference type="PANTHER" id="PTHR47480">
    <property type="entry name" value="EG45-LIKE DOMAIN CONTAINING PROTEIN"/>
    <property type="match status" value="1"/>
</dbReference>
<dbReference type="InParanoid" id="A0A1U8Q273"/>
<dbReference type="Proteomes" id="UP000189703">
    <property type="component" value="Unplaced"/>
</dbReference>
<evidence type="ECO:0000313" key="4">
    <source>
        <dbReference type="RefSeq" id="XP_019052913.1"/>
    </source>
</evidence>
<dbReference type="AlphaFoldDB" id="A0A1U8Q273"/>
<feature type="chain" id="PRO_5010528411" evidence="1">
    <location>
        <begin position="45"/>
        <end position="160"/>
    </location>
</feature>
<keyword evidence="1" id="KW-0732">Signal</keyword>
<evidence type="ECO:0000259" key="2">
    <source>
        <dbReference type="PROSITE" id="PS50842"/>
    </source>
</evidence>
<dbReference type="InterPro" id="IPR036908">
    <property type="entry name" value="RlpA-like_sf"/>
</dbReference>
<dbReference type="RefSeq" id="XP_019052913.1">
    <property type="nucleotide sequence ID" value="XM_019197368.1"/>
</dbReference>
<dbReference type="SUPFAM" id="SSF50685">
    <property type="entry name" value="Barwin-like endoglucanases"/>
    <property type="match status" value="1"/>
</dbReference>
<gene>
    <name evidence="4" type="primary">LOC104595317</name>
</gene>
<feature type="signal peptide" evidence="1">
    <location>
        <begin position="1"/>
        <end position="44"/>
    </location>
</feature>
<dbReference type="InterPro" id="IPR007112">
    <property type="entry name" value="Expansin/allergen_DPBB_dom"/>
</dbReference>
<evidence type="ECO:0000313" key="3">
    <source>
        <dbReference type="Proteomes" id="UP000189703"/>
    </source>
</evidence>
<dbReference type="InterPro" id="IPR009009">
    <property type="entry name" value="RlpA-like_DPBB"/>
</dbReference>
<proteinExistence type="predicted"/>
<dbReference type="GeneID" id="104595317"/>
<organism evidence="3 4">
    <name type="scientific">Nelumbo nucifera</name>
    <name type="common">Sacred lotus</name>
    <dbReference type="NCBI Taxonomy" id="4432"/>
    <lineage>
        <taxon>Eukaryota</taxon>
        <taxon>Viridiplantae</taxon>
        <taxon>Streptophyta</taxon>
        <taxon>Embryophyta</taxon>
        <taxon>Tracheophyta</taxon>
        <taxon>Spermatophyta</taxon>
        <taxon>Magnoliopsida</taxon>
        <taxon>Proteales</taxon>
        <taxon>Nelumbonaceae</taxon>
        <taxon>Nelumbo</taxon>
    </lineage>
</organism>
<keyword evidence="3" id="KW-1185">Reference proteome</keyword>
<dbReference type="Pfam" id="PF03330">
    <property type="entry name" value="DPBB_1"/>
    <property type="match status" value="1"/>
</dbReference>
<dbReference type="PROSITE" id="PS50842">
    <property type="entry name" value="EXPANSIN_EG45"/>
    <property type="match status" value="1"/>
</dbReference>
<protein>
    <submittedName>
        <fullName evidence="4">EG45-like domain containing protein isoform X1</fullName>
    </submittedName>
</protein>